<dbReference type="PRINTS" id="PR00085">
    <property type="entry name" value="THFDHDRGNASE"/>
</dbReference>
<dbReference type="OrthoDB" id="9803580at2"/>
<dbReference type="Proteomes" id="UP000305778">
    <property type="component" value="Unassembled WGS sequence"/>
</dbReference>
<dbReference type="InterPro" id="IPR000672">
    <property type="entry name" value="THF_DH/CycHdrlase"/>
</dbReference>
<gene>
    <name evidence="11" type="primary">folD</name>
    <name evidence="14" type="ORF">FCI23_21775</name>
</gene>
<keyword evidence="10 11" id="KW-0511">Multifunctional enzyme</keyword>
<comment type="caution">
    <text evidence="14">The sequence shown here is derived from an EMBL/GenBank/DDBJ whole genome shotgun (WGS) entry which is preliminary data.</text>
</comment>
<evidence type="ECO:0000256" key="6">
    <source>
        <dbReference type="ARBA" id="ARBA00022857"/>
    </source>
</evidence>
<dbReference type="Pfam" id="PF02882">
    <property type="entry name" value="THF_DHG_CYH_C"/>
    <property type="match status" value="1"/>
</dbReference>
<feature type="binding site" evidence="11">
    <location>
        <position position="242"/>
    </location>
    <ligand>
        <name>NADP(+)</name>
        <dbReference type="ChEBI" id="CHEBI:58349"/>
    </ligand>
</feature>
<evidence type="ECO:0000256" key="2">
    <source>
        <dbReference type="ARBA" id="ARBA00022563"/>
    </source>
</evidence>
<dbReference type="SUPFAM" id="SSF51735">
    <property type="entry name" value="NAD(P)-binding Rossmann-fold domains"/>
    <property type="match status" value="1"/>
</dbReference>
<keyword evidence="7 11" id="KW-0560">Oxidoreductase</keyword>
<organism evidence="14 15">
    <name type="scientific">Actinacidiphila oryziradicis</name>
    <dbReference type="NCBI Taxonomy" id="2571141"/>
    <lineage>
        <taxon>Bacteria</taxon>
        <taxon>Bacillati</taxon>
        <taxon>Actinomycetota</taxon>
        <taxon>Actinomycetes</taxon>
        <taxon>Kitasatosporales</taxon>
        <taxon>Streptomycetaceae</taxon>
        <taxon>Actinacidiphila</taxon>
    </lineage>
</organism>
<evidence type="ECO:0000256" key="4">
    <source>
        <dbReference type="ARBA" id="ARBA00022755"/>
    </source>
</evidence>
<evidence type="ECO:0000256" key="8">
    <source>
        <dbReference type="ARBA" id="ARBA00023102"/>
    </source>
</evidence>
<dbReference type="GO" id="GO:0009086">
    <property type="term" value="P:methionine biosynthetic process"/>
    <property type="evidence" value="ECO:0007669"/>
    <property type="project" value="UniProtKB-KW"/>
</dbReference>
<comment type="pathway">
    <text evidence="1 11">One-carbon metabolism; tetrahydrofolate interconversion.</text>
</comment>
<dbReference type="InterPro" id="IPR046346">
    <property type="entry name" value="Aminoacid_DH-like_N_sf"/>
</dbReference>
<sequence>MTAQLIDGRARAEHLKADVAREVKQLTADGIGCGLATVIVGEDYRAAAYEGRLARIAAELGLPHRRLVLPATTTQTDLLAQVRLLNDDPSVTGILVLRPLPAHISEAEVFRSLSPMKDIEAVHPENAGLLALGTPRYVPSTAASVFHVLDEWLDSVGEDRPAFYHRSLVVVVGRSNNVGKPAVSLAYERGAAVESVDEWASRTGRLGWHTRRADVLIVAAGVPGLIRSEHVRAGAVVLDVGINPMRDSNTGAVRMVGDVDTEDVLPRARAVTPVPGGIGPVTDVWLLRNTVTAARNAAQAQPSSVSAEKEWSRP</sequence>
<dbReference type="RefSeq" id="WP_136725619.1">
    <property type="nucleotide sequence ID" value="NZ_SUMC01000021.1"/>
</dbReference>
<dbReference type="PANTHER" id="PTHR48099:SF5">
    <property type="entry name" value="C-1-TETRAHYDROFOLATE SYNTHASE, CYTOPLASMIC"/>
    <property type="match status" value="1"/>
</dbReference>
<dbReference type="AlphaFoldDB" id="A0A4U0SMN1"/>
<dbReference type="EC" id="1.5.1.5" evidence="11"/>
<dbReference type="CDD" id="cd01080">
    <property type="entry name" value="NAD_bind_m-THF_DH_Cyclohyd"/>
    <property type="match status" value="1"/>
</dbReference>
<keyword evidence="9 11" id="KW-0486">Methionine biosynthesis</keyword>
<keyword evidence="4 11" id="KW-0658">Purine biosynthesis</keyword>
<dbReference type="InterPro" id="IPR020630">
    <property type="entry name" value="THF_DH/CycHdrlase_cat_dom"/>
</dbReference>
<keyword evidence="3 11" id="KW-0028">Amino-acid biosynthesis</keyword>
<keyword evidence="8 11" id="KW-0368">Histidine biosynthesis</keyword>
<keyword evidence="6 11" id="KW-0521">NADP</keyword>
<feature type="domain" description="Tetrahydrofolate dehydrogenase/cyclohydrolase NAD(P)-binding" evidence="13">
    <location>
        <begin position="167"/>
        <end position="296"/>
    </location>
</feature>
<keyword evidence="5 11" id="KW-0378">Hydrolase</keyword>
<evidence type="ECO:0000259" key="13">
    <source>
        <dbReference type="Pfam" id="PF02882"/>
    </source>
</evidence>
<accession>A0A4U0SMN1</accession>
<comment type="similarity">
    <text evidence="11">Belongs to the tetrahydrofolate dehydrogenase/cyclohydrolase family.</text>
</comment>
<feature type="domain" description="Tetrahydrofolate dehydrogenase/cyclohydrolase catalytic" evidence="12">
    <location>
        <begin position="6"/>
        <end position="120"/>
    </location>
</feature>
<dbReference type="GO" id="GO:0004488">
    <property type="term" value="F:methylenetetrahydrofolate dehydrogenase (NADP+) activity"/>
    <property type="evidence" value="ECO:0007669"/>
    <property type="project" value="UniProtKB-UniRule"/>
</dbReference>
<comment type="subunit">
    <text evidence="11">Homodimer.</text>
</comment>
<dbReference type="Gene3D" id="3.40.50.720">
    <property type="entry name" value="NAD(P)-binding Rossmann-like Domain"/>
    <property type="match status" value="1"/>
</dbReference>
<evidence type="ECO:0000256" key="9">
    <source>
        <dbReference type="ARBA" id="ARBA00023167"/>
    </source>
</evidence>
<feature type="binding site" evidence="11">
    <location>
        <begin position="173"/>
        <end position="175"/>
    </location>
    <ligand>
        <name>NADP(+)</name>
        <dbReference type="ChEBI" id="CHEBI:58349"/>
    </ligand>
</feature>
<reference evidence="14 15" key="1">
    <citation type="submission" date="2019-04" db="EMBL/GenBank/DDBJ databases">
        <title>Streptomyces oryziradicis sp. nov., a novel actinomycete isolated from rhizosphere soil of rice (Oryza sativa L.).</title>
        <authorList>
            <person name="Li C."/>
        </authorList>
    </citation>
    <scope>NUCLEOTIDE SEQUENCE [LARGE SCALE GENOMIC DNA]</scope>
    <source>
        <strain evidence="14 15">NEAU-C40</strain>
    </source>
</reference>
<evidence type="ECO:0000256" key="10">
    <source>
        <dbReference type="ARBA" id="ARBA00023268"/>
    </source>
</evidence>
<dbReference type="InterPro" id="IPR020631">
    <property type="entry name" value="THF_DH/CycHdrlase_NAD-bd_dom"/>
</dbReference>
<dbReference type="InterPro" id="IPR036291">
    <property type="entry name" value="NAD(P)-bd_dom_sf"/>
</dbReference>
<comment type="catalytic activity">
    <reaction evidence="11">
        <text>(6R)-5,10-methenyltetrahydrofolate + H2O = (6R)-10-formyltetrahydrofolate + H(+)</text>
        <dbReference type="Rhea" id="RHEA:23700"/>
        <dbReference type="ChEBI" id="CHEBI:15377"/>
        <dbReference type="ChEBI" id="CHEBI:15378"/>
        <dbReference type="ChEBI" id="CHEBI:57455"/>
        <dbReference type="ChEBI" id="CHEBI:195366"/>
        <dbReference type="EC" id="3.5.4.9"/>
    </reaction>
</comment>
<evidence type="ECO:0000256" key="5">
    <source>
        <dbReference type="ARBA" id="ARBA00022801"/>
    </source>
</evidence>
<dbReference type="GO" id="GO:0035999">
    <property type="term" value="P:tetrahydrofolate interconversion"/>
    <property type="evidence" value="ECO:0007669"/>
    <property type="project" value="UniProtKB-UniRule"/>
</dbReference>
<keyword evidence="15" id="KW-1185">Reference proteome</keyword>
<dbReference type="GO" id="GO:0000105">
    <property type="term" value="P:L-histidine biosynthetic process"/>
    <property type="evidence" value="ECO:0007669"/>
    <property type="project" value="UniProtKB-KW"/>
</dbReference>
<dbReference type="EC" id="3.5.4.9" evidence="11"/>
<evidence type="ECO:0000256" key="11">
    <source>
        <dbReference type="HAMAP-Rule" id="MF_01576"/>
    </source>
</evidence>
<proteinExistence type="inferred from homology"/>
<keyword evidence="2 11" id="KW-0554">One-carbon metabolism</keyword>
<comment type="function">
    <text evidence="11">Catalyzes the oxidation of 5,10-methylenetetrahydrofolate to 5,10-methenyltetrahydrofolate and then the hydrolysis of 5,10-methenyltetrahydrofolate to 10-formyltetrahydrofolate.</text>
</comment>
<dbReference type="Gene3D" id="3.40.50.10860">
    <property type="entry name" value="Leucine Dehydrogenase, chain A, domain 1"/>
    <property type="match status" value="1"/>
</dbReference>
<evidence type="ECO:0000256" key="3">
    <source>
        <dbReference type="ARBA" id="ARBA00022605"/>
    </source>
</evidence>
<evidence type="ECO:0000256" key="1">
    <source>
        <dbReference type="ARBA" id="ARBA00004777"/>
    </source>
</evidence>
<dbReference type="GO" id="GO:0005829">
    <property type="term" value="C:cytosol"/>
    <property type="evidence" value="ECO:0007669"/>
    <property type="project" value="TreeGrafter"/>
</dbReference>
<evidence type="ECO:0000313" key="14">
    <source>
        <dbReference type="EMBL" id="TKA09487.1"/>
    </source>
</evidence>
<evidence type="ECO:0000256" key="7">
    <source>
        <dbReference type="ARBA" id="ARBA00023002"/>
    </source>
</evidence>
<evidence type="ECO:0000259" key="12">
    <source>
        <dbReference type="Pfam" id="PF00763"/>
    </source>
</evidence>
<name>A0A4U0SMN1_9ACTN</name>
<dbReference type="HAMAP" id="MF_01576">
    <property type="entry name" value="THF_DHG_CYH"/>
    <property type="match status" value="1"/>
</dbReference>
<dbReference type="UniPathway" id="UPA00193"/>
<evidence type="ECO:0000313" key="15">
    <source>
        <dbReference type="Proteomes" id="UP000305778"/>
    </source>
</evidence>
<dbReference type="Pfam" id="PF00763">
    <property type="entry name" value="THF_DHG_CYH"/>
    <property type="match status" value="1"/>
</dbReference>
<protein>
    <recommendedName>
        <fullName evidence="11">Bifunctional protein FolD</fullName>
    </recommendedName>
    <domain>
        <recommendedName>
            <fullName evidence="11">Methylenetetrahydrofolate dehydrogenase</fullName>
            <ecNumber evidence="11">1.5.1.5</ecNumber>
        </recommendedName>
    </domain>
    <domain>
        <recommendedName>
            <fullName evidence="11">Methenyltetrahydrofolate cyclohydrolase</fullName>
            <ecNumber evidence="11">3.5.4.9</ecNumber>
        </recommendedName>
    </domain>
</protein>
<comment type="caution">
    <text evidence="11">Lacks conserved residue(s) required for the propagation of feature annotation.</text>
</comment>
<dbReference type="GO" id="GO:0004477">
    <property type="term" value="F:methenyltetrahydrofolate cyclohydrolase activity"/>
    <property type="evidence" value="ECO:0007669"/>
    <property type="project" value="UniProtKB-UniRule"/>
</dbReference>
<dbReference type="PANTHER" id="PTHR48099">
    <property type="entry name" value="C-1-TETRAHYDROFOLATE SYNTHASE, CYTOPLASMIC-RELATED"/>
    <property type="match status" value="1"/>
</dbReference>
<dbReference type="SUPFAM" id="SSF53223">
    <property type="entry name" value="Aminoacid dehydrogenase-like, N-terminal domain"/>
    <property type="match status" value="1"/>
</dbReference>
<dbReference type="GO" id="GO:0006164">
    <property type="term" value="P:purine nucleotide biosynthetic process"/>
    <property type="evidence" value="ECO:0007669"/>
    <property type="project" value="UniProtKB-KW"/>
</dbReference>
<comment type="catalytic activity">
    <reaction evidence="11">
        <text>(6R)-5,10-methylene-5,6,7,8-tetrahydrofolate + NADP(+) = (6R)-5,10-methenyltetrahydrofolate + NADPH</text>
        <dbReference type="Rhea" id="RHEA:22812"/>
        <dbReference type="ChEBI" id="CHEBI:15636"/>
        <dbReference type="ChEBI" id="CHEBI:57455"/>
        <dbReference type="ChEBI" id="CHEBI:57783"/>
        <dbReference type="ChEBI" id="CHEBI:58349"/>
        <dbReference type="EC" id="1.5.1.5"/>
    </reaction>
</comment>
<dbReference type="EMBL" id="SUMC01000021">
    <property type="protein sequence ID" value="TKA09487.1"/>
    <property type="molecule type" value="Genomic_DNA"/>
</dbReference>